<evidence type="ECO:0000313" key="1">
    <source>
        <dbReference type="EMBL" id="CBJ91411.1"/>
    </source>
</evidence>
<dbReference type="GeneID" id="24902493"/>
<dbReference type="EMBL" id="FN667742">
    <property type="protein sequence ID" value="CBJ91411.1"/>
    <property type="molecule type" value="Genomic_DNA"/>
</dbReference>
<dbReference type="RefSeq" id="WP_013184992.1">
    <property type="nucleotide sequence ID" value="NC_014228.1"/>
</dbReference>
<dbReference type="HOGENOM" id="CLU_132629_1_0_6"/>
<dbReference type="Proteomes" id="UP000008075">
    <property type="component" value="Chromosome"/>
</dbReference>
<dbReference type="STRING" id="406817.XNC1_3363"/>
<accession>D3V961</accession>
<sequence length="146" mass="16803">MSIDKSQWVKIADELQSLFCLIQFKYQDTVISINRGRVSESKTHLFVYIDSKLNIAGGDEQSEHYNPLTPLFWCSCSKPLYSKSRIADAEKMLGKRHVKKHMPYMYKKHTFLTPVFPNSTTLIRQYKKIEGLSLLESDSTAGGLHE</sequence>
<keyword evidence="2" id="KW-1185">Reference proteome</keyword>
<gene>
    <name evidence="1" type="ordered locus">XNC1_3363</name>
</gene>
<dbReference type="KEGG" id="xne:XNC1_3363"/>
<evidence type="ECO:0000313" key="2">
    <source>
        <dbReference type="Proteomes" id="UP000008075"/>
    </source>
</evidence>
<reference evidence="1 2" key="1">
    <citation type="journal article" date="2011" name="PLoS ONE">
        <title>The entomopathogenic bacterial endosymbionts xenorhabdus and photorhabdus: convergent lifestyles from divergent genomes.</title>
        <authorList>
            <person name="Chaston J.M."/>
            <person name="Suen G."/>
            <person name="Tucker S.L."/>
            <person name="Andersen A.W."/>
            <person name="Bhasin A."/>
            <person name="Bode E."/>
            <person name="Bode H.B."/>
            <person name="Brachmann A.O."/>
            <person name="Cowles C.E."/>
            <person name="Cowles K.N."/>
            <person name="Darby C."/>
            <person name="de Leon L."/>
            <person name="Drace K."/>
            <person name="Du Z."/>
            <person name="Givaudan A."/>
            <person name="Herbert Tran E.E."/>
            <person name="Jewell K.A."/>
            <person name="Knack J.J."/>
            <person name="Krasomil-Osterfeld K.C."/>
            <person name="Kukor R."/>
            <person name="Lanois A."/>
            <person name="Latreille P."/>
            <person name="Leimgruber N.K."/>
            <person name="Lipke C.M."/>
            <person name="Liu R."/>
            <person name="Lu X."/>
            <person name="Martens E.C."/>
            <person name="Marri P.R."/>
            <person name="Medigue C."/>
            <person name="Menard M.L."/>
            <person name="Miller N.M."/>
            <person name="Morales-Soto N."/>
            <person name="Norton S."/>
            <person name="Ogier J.C."/>
            <person name="Orchard S.S."/>
            <person name="Park D."/>
            <person name="Park Y."/>
            <person name="Qurollo B.A."/>
            <person name="Sugar D.R."/>
            <person name="Richards G.R."/>
            <person name="Rouy Z."/>
            <person name="Slominski B."/>
            <person name="Slominski K."/>
            <person name="Snyder H."/>
            <person name="Tjaden B.C."/>
            <person name="van der Hoeven R."/>
            <person name="Welch R.D."/>
            <person name="Wheeler C."/>
            <person name="Xiang B."/>
            <person name="Barbazuk B."/>
            <person name="Gaudriault S."/>
            <person name="Goodner B."/>
            <person name="Slater S.C."/>
            <person name="Forst S."/>
            <person name="Goldman B.S."/>
            <person name="Goodrich-Blair H."/>
        </authorList>
    </citation>
    <scope>NUCLEOTIDE SEQUENCE [LARGE SCALE GENOMIC DNA]</scope>
    <source>
        <strain evidence="2">ATCC 19061 / DSM 3370 / CCUG 14189 / LMG 1036 / NCIMB 9965 / AN6</strain>
    </source>
</reference>
<protein>
    <submittedName>
        <fullName evidence="1">Uncharacterized protein</fullName>
    </submittedName>
</protein>
<name>D3V961_XENNA</name>
<dbReference type="eggNOG" id="ENOG5032YDD">
    <property type="taxonomic scope" value="Bacteria"/>
</dbReference>
<organism evidence="1 2">
    <name type="scientific">Xenorhabdus nematophila (strain ATCC 19061 / DSM 3370 / CCUG 14189 / LMG 1036 / NCIMB 9965 / AN6)</name>
    <dbReference type="NCBI Taxonomy" id="406817"/>
    <lineage>
        <taxon>Bacteria</taxon>
        <taxon>Pseudomonadati</taxon>
        <taxon>Pseudomonadota</taxon>
        <taxon>Gammaproteobacteria</taxon>
        <taxon>Enterobacterales</taxon>
        <taxon>Morganellaceae</taxon>
        <taxon>Xenorhabdus</taxon>
    </lineage>
</organism>
<dbReference type="AlphaFoldDB" id="D3V961"/>
<proteinExistence type="predicted"/>